<evidence type="ECO:0000313" key="15">
    <source>
        <dbReference type="Proteomes" id="UP000190625"/>
    </source>
</evidence>
<evidence type="ECO:0000259" key="13">
    <source>
        <dbReference type="PROSITE" id="PS51669"/>
    </source>
</evidence>
<dbReference type="InterPro" id="IPR006963">
    <property type="entry name" value="Mopterin_OxRdtase_4Fe-4S_dom"/>
</dbReference>
<keyword evidence="9 12" id="KW-0408">Iron</keyword>
<dbReference type="CDD" id="cd02791">
    <property type="entry name" value="MopB_CT_Nitrate-R-NapA-like"/>
    <property type="match status" value="1"/>
</dbReference>
<dbReference type="InterPro" id="IPR027467">
    <property type="entry name" value="MopterinOxRdtase_cofactor_BS"/>
</dbReference>
<keyword evidence="8 12" id="KW-0560">Oxidoreductase</keyword>
<dbReference type="GO" id="GO:0050140">
    <property type="term" value="F:nitrate reductase (cytochrome) activity"/>
    <property type="evidence" value="ECO:0007669"/>
    <property type="project" value="UniProtKB-EC"/>
</dbReference>
<feature type="binding site" evidence="12">
    <location>
        <position position="525"/>
    </location>
    <ligand>
        <name>Mo-bis(molybdopterin guanine dinucleotide)</name>
        <dbReference type="ChEBI" id="CHEBI:60539"/>
    </ligand>
</feature>
<dbReference type="Gene3D" id="2.40.40.20">
    <property type="match status" value="1"/>
</dbReference>
<dbReference type="OrthoDB" id="9803192at2"/>
<dbReference type="GO" id="GO:0051539">
    <property type="term" value="F:4 iron, 4 sulfur cluster binding"/>
    <property type="evidence" value="ECO:0007669"/>
    <property type="project" value="UniProtKB-KW"/>
</dbReference>
<feature type="binding site" evidence="12">
    <location>
        <position position="452"/>
    </location>
    <ligand>
        <name>Mo-bis(molybdopterin guanine dinucleotide)</name>
        <dbReference type="ChEBI" id="CHEBI:60539"/>
    </ligand>
</feature>
<dbReference type="GO" id="GO:0016020">
    <property type="term" value="C:membrane"/>
    <property type="evidence" value="ECO:0007669"/>
    <property type="project" value="TreeGrafter"/>
</dbReference>
<dbReference type="InterPro" id="IPR050123">
    <property type="entry name" value="Prok_molybdopt-oxidoreductase"/>
</dbReference>
<dbReference type="Pfam" id="PF01568">
    <property type="entry name" value="Molydop_binding"/>
    <property type="match status" value="1"/>
</dbReference>
<dbReference type="CDD" id="cd02754">
    <property type="entry name" value="MopB_Nitrate-R-NapA-like"/>
    <property type="match status" value="1"/>
</dbReference>
<feature type="binding site" evidence="12">
    <location>
        <position position="740"/>
    </location>
    <ligand>
        <name>Mo-bis(molybdopterin guanine dinucleotide)</name>
        <dbReference type="ChEBI" id="CHEBI:60539"/>
    </ligand>
</feature>
<dbReference type="PANTHER" id="PTHR43105:SF11">
    <property type="entry name" value="PERIPLASMIC NITRATE REDUCTASE"/>
    <property type="match status" value="1"/>
</dbReference>
<comment type="function">
    <text evidence="12">Catalytic subunit of the nitrate reductase complex NapAB. Receives electrons from NapB and catalyzes the reduction of nitrate to nitrite.</text>
</comment>
<dbReference type="GO" id="GO:0009325">
    <property type="term" value="C:nitrate reductase complex"/>
    <property type="evidence" value="ECO:0007669"/>
    <property type="project" value="TreeGrafter"/>
</dbReference>
<dbReference type="InterPro" id="IPR006657">
    <property type="entry name" value="MoPterin_dinucl-bd_dom"/>
</dbReference>
<feature type="binding site" evidence="12">
    <location>
        <position position="146"/>
    </location>
    <ligand>
        <name>Mo-bis(molybdopterin guanine dinucleotide)</name>
        <dbReference type="ChEBI" id="CHEBI:60539"/>
    </ligand>
</feature>
<evidence type="ECO:0000256" key="8">
    <source>
        <dbReference type="ARBA" id="ARBA00023002"/>
    </source>
</evidence>
<comment type="caution">
    <text evidence="12">Lacks conserved residue(s) required for the propagation of feature annotation.</text>
</comment>
<dbReference type="PROSITE" id="PS51669">
    <property type="entry name" value="4FE4S_MOW_BIS_MGD"/>
    <property type="match status" value="1"/>
</dbReference>
<dbReference type="GO" id="GO:0030151">
    <property type="term" value="F:molybdenum ion binding"/>
    <property type="evidence" value="ECO:0007669"/>
    <property type="project" value="InterPro"/>
</dbReference>
<accession>A0A1T4PMC8</accession>
<keyword evidence="6 12" id="KW-0732">Signal</keyword>
<name>A0A1T4PMC8_9FIRM</name>
<dbReference type="InterPro" id="IPR010051">
    <property type="entry name" value="Periplasm_NO3_reductase_lsu"/>
</dbReference>
<dbReference type="Gene3D" id="3.40.50.740">
    <property type="match status" value="1"/>
</dbReference>
<comment type="catalytic activity">
    <reaction evidence="12">
        <text>2 Fe(II)-[cytochrome] + nitrate + 2 H(+) = 2 Fe(III)-[cytochrome] + nitrite + H2O</text>
        <dbReference type="Rhea" id="RHEA:12909"/>
        <dbReference type="Rhea" id="RHEA-COMP:11777"/>
        <dbReference type="Rhea" id="RHEA-COMP:11778"/>
        <dbReference type="ChEBI" id="CHEBI:15377"/>
        <dbReference type="ChEBI" id="CHEBI:15378"/>
        <dbReference type="ChEBI" id="CHEBI:16301"/>
        <dbReference type="ChEBI" id="CHEBI:17632"/>
        <dbReference type="ChEBI" id="CHEBI:29033"/>
        <dbReference type="ChEBI" id="CHEBI:29034"/>
        <dbReference type="EC" id="1.9.6.1"/>
    </reaction>
</comment>
<evidence type="ECO:0000256" key="6">
    <source>
        <dbReference type="ARBA" id="ARBA00022729"/>
    </source>
</evidence>
<evidence type="ECO:0000256" key="10">
    <source>
        <dbReference type="ARBA" id="ARBA00023014"/>
    </source>
</evidence>
<comment type="subcellular location">
    <subcellularLocation>
        <location evidence="12">Secreted</location>
    </subcellularLocation>
    <text evidence="12">Membrane-associated.</text>
</comment>
<dbReference type="HAMAP" id="MF_01630">
    <property type="entry name" value="Nitrate_reduct_NapA"/>
    <property type="match status" value="1"/>
</dbReference>
<dbReference type="InterPro" id="IPR006311">
    <property type="entry name" value="TAT_signal"/>
</dbReference>
<feature type="binding site" evidence="12">
    <location>
        <position position="83"/>
    </location>
    <ligand>
        <name>[4Fe-4S] cluster</name>
        <dbReference type="ChEBI" id="CHEBI:49883"/>
    </ligand>
</feature>
<dbReference type="SUPFAM" id="SSF53706">
    <property type="entry name" value="Formate dehydrogenase/DMSO reductase, domains 1-3"/>
    <property type="match status" value="1"/>
</dbReference>
<feature type="binding site" evidence="12">
    <location>
        <position position="51"/>
    </location>
    <ligand>
        <name>[4Fe-4S] cluster</name>
        <dbReference type="ChEBI" id="CHEBI:49883"/>
    </ligand>
</feature>
<feature type="binding site" evidence="12">
    <location>
        <begin position="475"/>
        <end position="476"/>
    </location>
    <ligand>
        <name>Mo-bis(molybdopterin guanine dinucleotide)</name>
        <dbReference type="ChEBI" id="CHEBI:60539"/>
    </ligand>
</feature>
<evidence type="ECO:0000256" key="12">
    <source>
        <dbReference type="HAMAP-Rule" id="MF_01630"/>
    </source>
</evidence>
<feature type="binding site" evidence="12">
    <location>
        <position position="498"/>
    </location>
    <ligand>
        <name>Mo-bis(molybdopterin guanine dinucleotide)</name>
        <dbReference type="ChEBI" id="CHEBI:60539"/>
    </ligand>
</feature>
<keyword evidence="4 12" id="KW-0500">Molybdenum</keyword>
<comment type="PTM">
    <text evidence="12">Predicted to be exported by the Tat system. The position of the signal peptide cleavage has not been experimentally proven.</text>
</comment>
<evidence type="ECO:0000256" key="4">
    <source>
        <dbReference type="ARBA" id="ARBA00022505"/>
    </source>
</evidence>
<dbReference type="FunFam" id="2.40.40.20:FF:000005">
    <property type="entry name" value="Periplasmic nitrate reductase"/>
    <property type="match status" value="1"/>
</dbReference>
<dbReference type="GO" id="GO:0043546">
    <property type="term" value="F:molybdopterin cofactor binding"/>
    <property type="evidence" value="ECO:0007669"/>
    <property type="project" value="InterPro"/>
</dbReference>
<evidence type="ECO:0000256" key="2">
    <source>
        <dbReference type="ARBA" id="ARBA00022448"/>
    </source>
</evidence>
<dbReference type="Gene3D" id="2.20.25.90">
    <property type="entry name" value="ADC-like domains"/>
    <property type="match status" value="1"/>
</dbReference>
<dbReference type="RefSeq" id="WP_078810665.1">
    <property type="nucleotide sequence ID" value="NZ_FUWM01000020.1"/>
</dbReference>
<dbReference type="Gene3D" id="3.40.228.10">
    <property type="entry name" value="Dimethylsulfoxide Reductase, domain 2"/>
    <property type="match status" value="1"/>
</dbReference>
<feature type="binding site" evidence="12">
    <location>
        <position position="715"/>
    </location>
    <ligand>
        <name>substrate</name>
    </ligand>
</feature>
<keyword evidence="3 12" id="KW-0004">4Fe-4S</keyword>
<feature type="domain" description="4Fe-4S Mo/W bis-MGD-type" evidence="13">
    <location>
        <begin position="41"/>
        <end position="97"/>
    </location>
</feature>
<keyword evidence="5 12" id="KW-0479">Metal-binding</keyword>
<feature type="binding site" evidence="12">
    <location>
        <position position="171"/>
    </location>
    <ligand>
        <name>Mo-bis(molybdopterin guanine dinucleotide)</name>
        <dbReference type="ChEBI" id="CHEBI:60539"/>
    </ligand>
</feature>
<comment type="subunit">
    <text evidence="12">Component of the nitrate reductase NapAB complex composed of NapA and NapB.</text>
</comment>
<gene>
    <name evidence="12" type="primary">napA</name>
    <name evidence="14" type="ORF">SAMN02745118_02221</name>
</gene>
<evidence type="ECO:0000256" key="9">
    <source>
        <dbReference type="ARBA" id="ARBA00023004"/>
    </source>
</evidence>
<dbReference type="GO" id="GO:0005576">
    <property type="term" value="C:extracellular region"/>
    <property type="evidence" value="ECO:0007669"/>
    <property type="project" value="UniProtKB-SubCell"/>
</dbReference>
<keyword evidence="10 12" id="KW-0411">Iron-sulfur</keyword>
<dbReference type="AlphaFoldDB" id="A0A1T4PMC8"/>
<dbReference type="EMBL" id="FUWM01000020">
    <property type="protein sequence ID" value="SJZ92715.1"/>
    <property type="molecule type" value="Genomic_DNA"/>
</dbReference>
<comment type="cofactor">
    <cofactor evidence="12">
        <name>Mo-bis(molybdopterin guanine dinucleotide)</name>
        <dbReference type="ChEBI" id="CHEBI:60539"/>
    </cofactor>
    <text evidence="12">Binds 1 molybdenum-bis(molybdopterin guanine dinucleotide) (Mo-bis-MGD) cofactor per subunit.</text>
</comment>
<dbReference type="Proteomes" id="UP000190625">
    <property type="component" value="Unassembled WGS sequence"/>
</dbReference>
<reference evidence="15" key="1">
    <citation type="submission" date="2017-02" db="EMBL/GenBank/DDBJ databases">
        <authorList>
            <person name="Varghese N."/>
            <person name="Submissions S."/>
        </authorList>
    </citation>
    <scope>NUCLEOTIDE SEQUENCE [LARGE SCALE GENOMIC DNA]</scope>
    <source>
        <strain evidence="15">ATCC BAA-73</strain>
    </source>
</reference>
<proteinExistence type="inferred from homology"/>
<organism evidence="14 15">
    <name type="scientific">Selenihalanaerobacter shriftii</name>
    <dbReference type="NCBI Taxonomy" id="142842"/>
    <lineage>
        <taxon>Bacteria</taxon>
        <taxon>Bacillati</taxon>
        <taxon>Bacillota</taxon>
        <taxon>Clostridia</taxon>
        <taxon>Halanaerobiales</taxon>
        <taxon>Halobacteroidaceae</taxon>
        <taxon>Selenihalanaerobacter</taxon>
    </lineage>
</organism>
<evidence type="ECO:0000313" key="14">
    <source>
        <dbReference type="EMBL" id="SJZ92715.1"/>
    </source>
</evidence>
<dbReference type="InterPro" id="IPR019546">
    <property type="entry name" value="TAT_signal_bac_arc"/>
</dbReference>
<feature type="binding site" evidence="12">
    <location>
        <position position="346"/>
    </location>
    <ligand>
        <name>Mo-bis(molybdopterin guanine dinucleotide)</name>
        <dbReference type="ChEBI" id="CHEBI:60539"/>
    </ligand>
</feature>
<dbReference type="NCBIfam" id="TIGR01409">
    <property type="entry name" value="TAT_signal_seq"/>
    <property type="match status" value="1"/>
</dbReference>
<dbReference type="PROSITE" id="PS51318">
    <property type="entry name" value="TAT"/>
    <property type="match status" value="1"/>
</dbReference>
<dbReference type="InterPro" id="IPR006656">
    <property type="entry name" value="Mopterin_OxRdtase"/>
</dbReference>
<comment type="similarity">
    <text evidence="1 12">Belongs to the prokaryotic molybdopterin-containing oxidoreductase family. NasA/NapA/NarB subfamily.</text>
</comment>
<dbReference type="STRING" id="142842.SAMN02745118_02221"/>
<dbReference type="GO" id="GO:0006777">
    <property type="term" value="P:Mo-molybdopterin cofactor biosynthetic process"/>
    <property type="evidence" value="ECO:0007669"/>
    <property type="project" value="UniProtKB-UniRule"/>
</dbReference>
<feature type="binding site" evidence="12">
    <location>
        <position position="175"/>
    </location>
    <ligand>
        <name>Mo-bis(molybdopterin guanine dinucleotide)</name>
        <dbReference type="ChEBI" id="CHEBI:60539"/>
    </ligand>
</feature>
<dbReference type="PANTHER" id="PTHR43105">
    <property type="entry name" value="RESPIRATORY NITRATE REDUCTASE"/>
    <property type="match status" value="1"/>
</dbReference>
<keyword evidence="15" id="KW-1185">Reference proteome</keyword>
<comment type="cofactor">
    <cofactor evidence="12">
        <name>[4Fe-4S] cluster</name>
        <dbReference type="ChEBI" id="CHEBI:49883"/>
    </cofactor>
    <text evidence="12">Binds 1 [4Fe-4S] cluster.</text>
</comment>
<dbReference type="GO" id="GO:0009055">
    <property type="term" value="F:electron transfer activity"/>
    <property type="evidence" value="ECO:0007669"/>
    <property type="project" value="UniProtKB-UniRule"/>
</dbReference>
<protein>
    <recommendedName>
        <fullName evidence="12">Nitrate reductase</fullName>
        <ecNumber evidence="12">1.9.6.1</ecNumber>
    </recommendedName>
</protein>
<keyword evidence="7 12" id="KW-0249">Electron transport</keyword>
<dbReference type="Pfam" id="PF00384">
    <property type="entry name" value="Molybdopterin"/>
    <property type="match status" value="1"/>
</dbReference>
<evidence type="ECO:0000256" key="1">
    <source>
        <dbReference type="ARBA" id="ARBA00008747"/>
    </source>
</evidence>
<feature type="binding site" evidence="12">
    <location>
        <position position="85"/>
    </location>
    <ligand>
        <name>Mo-bis(molybdopterin guanine dinucleotide)</name>
        <dbReference type="ChEBI" id="CHEBI:60539"/>
    </ligand>
</feature>
<sequence length="749" mass="83940">MKLTRRSFLKASAAAAVMTAAGINPKDKSLFSTANASNEVDKWTKAPCRFCGTGCGVLVGVKDDKVVTVKGDKKNPVNKGFLCVKGYSLGKLMNATENRLTKPQIRRNGRLVETDWETALNLIAKKYRKYIDNYGPDSVSIYSSGQSTVQEGYVLSKLMKGAIGTNNLECNARLCMASAVGGYLTTFGKDEPMGCYDDIENADLFFIIGANMAECHPILYARVVRRVRNSDVKVIMADPRETRTHKISDLDLFMKPGSDVALLNAISYVIIDEGLIDEDFINKHTHLKQNGKEINLDEFKSFLKDYTPKKAAKITGLDPKDIRKAARMFADPKRESLSLWTMGVNQQVQGVFINNAIHNLHLLTGKICRPGSSPLSLTGQPSACGTAREVGTFTHKLPAHRIVANKKHREEMAKHWGIDVDKIPSKPSYHTMAMFEAINRGDIKALWVTTTNPAQSLPNFNKYRKGLEDVFLVVSDVYPTETTKYADVILPSAMWVEKEGVFGNTERRTQHFEKAVDAPGDAKPDLWQFLEVARKLGYGDLFPYKDHPEREIFEEYRECTLGTGKDLAPYDAYRQKRGLMWPVVDGNETARRYVAPDDPYVKEGIEFYGKPDGKAIIYARENKGPAESPDEKYPFVLSTGRVVEHWHTATMTMQVPELKKAVSETYVEIHEDDARRLNIRSGDIVKLISRRGELELKAKIGGRGVPQPGMLFVPFFDRKRLINLVTIDAVDPSSKEPEYKICAVKMRKA</sequence>
<feature type="binding site" evidence="12">
    <location>
        <position position="48"/>
    </location>
    <ligand>
        <name>[4Fe-4S] cluster</name>
        <dbReference type="ChEBI" id="CHEBI:49883"/>
    </ligand>
</feature>
<feature type="binding site" evidence="12">
    <location>
        <position position="723"/>
    </location>
    <ligand>
        <name>Mo-bis(molybdopterin guanine dinucleotide)</name>
        <dbReference type="ChEBI" id="CHEBI:60539"/>
    </ligand>
</feature>
<dbReference type="EC" id="1.9.6.1" evidence="12"/>
<feature type="binding site" evidence="12">
    <location>
        <position position="342"/>
    </location>
    <ligand>
        <name>Mo-bis(molybdopterin guanine dinucleotide)</name>
        <dbReference type="ChEBI" id="CHEBI:60539"/>
    </ligand>
</feature>
<dbReference type="InterPro" id="IPR009010">
    <property type="entry name" value="Asp_de-COase-like_dom_sf"/>
</dbReference>
<dbReference type="GO" id="GO:0042128">
    <property type="term" value="P:nitrate assimilation"/>
    <property type="evidence" value="ECO:0007669"/>
    <property type="project" value="UniProtKB-UniRule"/>
</dbReference>
<dbReference type="GO" id="GO:0005506">
    <property type="term" value="F:iron ion binding"/>
    <property type="evidence" value="ECO:0007669"/>
    <property type="project" value="UniProtKB-UniRule"/>
</dbReference>
<dbReference type="InterPro" id="IPR041957">
    <property type="entry name" value="CT_Nitrate-R-NapA-like"/>
</dbReference>
<evidence type="ECO:0000256" key="11">
    <source>
        <dbReference type="ARBA" id="ARBA00023063"/>
    </source>
</evidence>
<feature type="binding site" evidence="12">
    <location>
        <begin position="639"/>
        <end position="648"/>
    </location>
    <ligand>
        <name>Mo-bis(molybdopterin guanine dinucleotide)</name>
        <dbReference type="ChEBI" id="CHEBI:60539"/>
    </ligand>
</feature>
<keyword evidence="11 12" id="KW-0534">Nitrate assimilation</keyword>
<evidence type="ECO:0000256" key="7">
    <source>
        <dbReference type="ARBA" id="ARBA00022982"/>
    </source>
</evidence>
<feature type="binding site" evidence="12">
    <location>
        <begin position="257"/>
        <end position="259"/>
    </location>
    <ligand>
        <name>Mo-bis(molybdopterin guanine dinucleotide)</name>
        <dbReference type="ChEBI" id="CHEBI:60539"/>
    </ligand>
</feature>
<dbReference type="SMART" id="SM00926">
    <property type="entry name" value="Molybdop_Fe4S4"/>
    <property type="match status" value="1"/>
</dbReference>
<evidence type="ECO:0000256" key="5">
    <source>
        <dbReference type="ARBA" id="ARBA00022723"/>
    </source>
</evidence>
<dbReference type="SUPFAM" id="SSF50692">
    <property type="entry name" value="ADC-like"/>
    <property type="match status" value="1"/>
</dbReference>
<dbReference type="Pfam" id="PF04879">
    <property type="entry name" value="Molybdop_Fe4S4"/>
    <property type="match status" value="1"/>
</dbReference>
<dbReference type="PIRSF" id="PIRSF000144">
    <property type="entry name" value="CbbBc"/>
    <property type="match status" value="1"/>
</dbReference>
<dbReference type="PROSITE" id="PS00551">
    <property type="entry name" value="MOLYBDOPTERIN_PROK_1"/>
    <property type="match status" value="1"/>
</dbReference>
<keyword evidence="2 12" id="KW-0813">Transport</keyword>
<feature type="binding site" evidence="12">
    <location>
        <position position="55"/>
    </location>
    <ligand>
        <name>[4Fe-4S] cluster</name>
        <dbReference type="ChEBI" id="CHEBI:49883"/>
    </ligand>
</feature>
<evidence type="ECO:0000256" key="3">
    <source>
        <dbReference type="ARBA" id="ARBA00022485"/>
    </source>
</evidence>